<comment type="catalytic activity">
    <reaction evidence="11">
        <text>(6R)-5,10-methenyltetrahydrofolate + H2O = (6R)-10-formyltetrahydrofolate + H(+)</text>
        <dbReference type="Rhea" id="RHEA:23700"/>
        <dbReference type="ChEBI" id="CHEBI:15377"/>
        <dbReference type="ChEBI" id="CHEBI:15378"/>
        <dbReference type="ChEBI" id="CHEBI:57455"/>
        <dbReference type="ChEBI" id="CHEBI:195366"/>
        <dbReference type="EC" id="3.5.4.9"/>
    </reaction>
</comment>
<keyword evidence="5 11" id="KW-0378">Hydrolase</keyword>
<dbReference type="InterPro" id="IPR046346">
    <property type="entry name" value="Aminoacid_DH-like_N_sf"/>
</dbReference>
<dbReference type="GO" id="GO:0009086">
    <property type="term" value="P:methionine biosynthetic process"/>
    <property type="evidence" value="ECO:0007669"/>
    <property type="project" value="UniProtKB-KW"/>
</dbReference>
<evidence type="ECO:0000259" key="13">
    <source>
        <dbReference type="Pfam" id="PF02882"/>
    </source>
</evidence>
<comment type="catalytic activity">
    <reaction evidence="11">
        <text>(6R)-5,10-methylene-5,6,7,8-tetrahydrofolate + NADP(+) = (6R)-5,10-methenyltetrahydrofolate + NADPH</text>
        <dbReference type="Rhea" id="RHEA:22812"/>
        <dbReference type="ChEBI" id="CHEBI:15636"/>
        <dbReference type="ChEBI" id="CHEBI:57455"/>
        <dbReference type="ChEBI" id="CHEBI:57783"/>
        <dbReference type="ChEBI" id="CHEBI:58349"/>
        <dbReference type="EC" id="1.5.1.5"/>
    </reaction>
</comment>
<evidence type="ECO:0000256" key="1">
    <source>
        <dbReference type="ARBA" id="ARBA00004777"/>
    </source>
</evidence>
<dbReference type="PANTHER" id="PTHR48099:SF5">
    <property type="entry name" value="C-1-TETRAHYDROFOLATE SYNTHASE, CYTOPLASMIC"/>
    <property type="match status" value="1"/>
</dbReference>
<keyword evidence="3 11" id="KW-0028">Amino-acid biosynthesis</keyword>
<dbReference type="UniPathway" id="UPA00193"/>
<dbReference type="Pfam" id="PF00763">
    <property type="entry name" value="THF_DHG_CYH"/>
    <property type="match status" value="1"/>
</dbReference>
<feature type="binding site" evidence="11">
    <location>
        <begin position="164"/>
        <end position="166"/>
    </location>
    <ligand>
        <name>NADP(+)</name>
        <dbReference type="ChEBI" id="CHEBI:58349"/>
    </ligand>
</feature>
<name>A0A154BSS5_ANASB</name>
<feature type="binding site" evidence="11">
    <location>
        <position position="230"/>
    </location>
    <ligand>
        <name>NADP(+)</name>
        <dbReference type="ChEBI" id="CHEBI:58349"/>
    </ligand>
</feature>
<dbReference type="GO" id="GO:0000105">
    <property type="term" value="P:L-histidine biosynthetic process"/>
    <property type="evidence" value="ECO:0007669"/>
    <property type="project" value="UniProtKB-KW"/>
</dbReference>
<dbReference type="EMBL" id="LSGP01000016">
    <property type="protein sequence ID" value="KYZ76880.1"/>
    <property type="molecule type" value="Genomic_DNA"/>
</dbReference>
<reference evidence="14 15" key="1">
    <citation type="submission" date="2016-02" db="EMBL/GenBank/DDBJ databases">
        <title>Anaerosporomusa subterraneum gen. nov., sp. nov., a spore-forming obligate anaerobe isolated from saprolite.</title>
        <authorList>
            <person name="Choi J.K."/>
            <person name="Shah M."/>
            <person name="Yee N."/>
        </authorList>
    </citation>
    <scope>NUCLEOTIDE SEQUENCE [LARGE SCALE GENOMIC DNA]</scope>
    <source>
        <strain evidence="14 15">RU4</strain>
    </source>
</reference>
<dbReference type="PRINTS" id="PR00085">
    <property type="entry name" value="THFDHDRGNASE"/>
</dbReference>
<dbReference type="Gene3D" id="3.40.50.720">
    <property type="entry name" value="NAD(P)-binding Rossmann-like Domain"/>
    <property type="match status" value="1"/>
</dbReference>
<dbReference type="RefSeq" id="WP_066240429.1">
    <property type="nucleotide sequence ID" value="NZ_LSGP01000016.1"/>
</dbReference>
<proteinExistence type="inferred from homology"/>
<keyword evidence="6 11" id="KW-0521">NADP</keyword>
<dbReference type="GO" id="GO:0035999">
    <property type="term" value="P:tetrahydrofolate interconversion"/>
    <property type="evidence" value="ECO:0007669"/>
    <property type="project" value="UniProtKB-UniRule"/>
</dbReference>
<dbReference type="HAMAP" id="MF_01576">
    <property type="entry name" value="THF_DHG_CYH"/>
    <property type="match status" value="1"/>
</dbReference>
<keyword evidence="8 11" id="KW-0368">Histidine biosynthesis</keyword>
<comment type="similarity">
    <text evidence="11">Belongs to the tetrahydrofolate dehydrogenase/cyclohydrolase family.</text>
</comment>
<evidence type="ECO:0000256" key="9">
    <source>
        <dbReference type="ARBA" id="ARBA00023167"/>
    </source>
</evidence>
<evidence type="ECO:0000259" key="12">
    <source>
        <dbReference type="Pfam" id="PF00763"/>
    </source>
</evidence>
<keyword evidence="2 11" id="KW-0554">One-carbon metabolism</keyword>
<evidence type="ECO:0000256" key="7">
    <source>
        <dbReference type="ARBA" id="ARBA00023002"/>
    </source>
</evidence>
<dbReference type="InterPro" id="IPR020631">
    <property type="entry name" value="THF_DH/CycHdrlase_NAD-bd_dom"/>
</dbReference>
<accession>A0A154BSS5</accession>
<comment type="function">
    <text evidence="11">Catalyzes the oxidation of 5,10-methylenetetrahydrofolate to 5,10-methenyltetrahydrofolate and then the hydrolysis of 5,10-methenyltetrahydrofolate to 10-formyltetrahydrofolate.</text>
</comment>
<evidence type="ECO:0000256" key="5">
    <source>
        <dbReference type="ARBA" id="ARBA00022801"/>
    </source>
</evidence>
<dbReference type="CDD" id="cd01080">
    <property type="entry name" value="NAD_bind_m-THF_DH_Cyclohyd"/>
    <property type="match status" value="1"/>
</dbReference>
<comment type="subunit">
    <text evidence="11">Homodimer.</text>
</comment>
<evidence type="ECO:0000256" key="8">
    <source>
        <dbReference type="ARBA" id="ARBA00023102"/>
    </source>
</evidence>
<comment type="caution">
    <text evidence="14">The sequence shown here is derived from an EMBL/GenBank/DDBJ whole genome shotgun (WGS) entry which is preliminary data.</text>
</comment>
<sequence length="283" mass="29525">MAIILAGAPVAAARRDAIRARAESLRRNGVVPCLAIVLVGDDAASQVYSQRLQKLGASVGVSVILEKLPQTALATEVVTVIERLNADSDIHAILPMMPLPRQIDANLVVEQLSPLKDADSLHPLNAGLVATGKSAWAPCTPRAVMAILAHYQIPLAGRHAVVVGRSNVVGKPLANLLLAEDATVTICHSKTTDLAKVIKQGDIVIAAVGRPKLIQADMIKQGAVVVDVGINETAEGLVGDVDYLAVEQVAAAITPVPGGVGTVSSVMVMEAVLNRWLKDDPNA</sequence>
<dbReference type="InterPro" id="IPR020630">
    <property type="entry name" value="THF_DH/CycHdrlase_cat_dom"/>
</dbReference>
<dbReference type="GO" id="GO:0005829">
    <property type="term" value="C:cytosol"/>
    <property type="evidence" value="ECO:0007669"/>
    <property type="project" value="TreeGrafter"/>
</dbReference>
<keyword evidence="15" id="KW-1185">Reference proteome</keyword>
<dbReference type="AlphaFoldDB" id="A0A154BSS5"/>
<dbReference type="OrthoDB" id="9803580at2"/>
<dbReference type="FunFam" id="3.40.50.720:FF:000094">
    <property type="entry name" value="Bifunctional protein FolD"/>
    <property type="match status" value="1"/>
</dbReference>
<dbReference type="Gene3D" id="3.40.50.10860">
    <property type="entry name" value="Leucine Dehydrogenase, chain A, domain 1"/>
    <property type="match status" value="1"/>
</dbReference>
<evidence type="ECO:0000313" key="14">
    <source>
        <dbReference type="EMBL" id="KYZ76880.1"/>
    </source>
</evidence>
<evidence type="ECO:0000256" key="2">
    <source>
        <dbReference type="ARBA" id="ARBA00022563"/>
    </source>
</evidence>
<dbReference type="EC" id="1.5.1.5" evidence="11"/>
<keyword evidence="10 11" id="KW-0511">Multifunctional enzyme</keyword>
<dbReference type="InterPro" id="IPR000672">
    <property type="entry name" value="THF_DH/CycHdrlase"/>
</dbReference>
<comment type="pathway">
    <text evidence="1 11">One-carbon metabolism; tetrahydrofolate interconversion.</text>
</comment>
<evidence type="ECO:0000256" key="6">
    <source>
        <dbReference type="ARBA" id="ARBA00022857"/>
    </source>
</evidence>
<dbReference type="PANTHER" id="PTHR48099">
    <property type="entry name" value="C-1-TETRAHYDROFOLATE SYNTHASE, CYTOPLASMIC-RELATED"/>
    <property type="match status" value="1"/>
</dbReference>
<dbReference type="EC" id="3.5.4.9" evidence="11"/>
<dbReference type="SUPFAM" id="SSF51735">
    <property type="entry name" value="NAD(P)-binding Rossmann-fold domains"/>
    <property type="match status" value="1"/>
</dbReference>
<dbReference type="Proteomes" id="UP000076268">
    <property type="component" value="Unassembled WGS sequence"/>
</dbReference>
<dbReference type="GO" id="GO:0004477">
    <property type="term" value="F:methenyltetrahydrofolate cyclohydrolase activity"/>
    <property type="evidence" value="ECO:0007669"/>
    <property type="project" value="UniProtKB-UniRule"/>
</dbReference>
<dbReference type="GO" id="GO:0004488">
    <property type="term" value="F:methylenetetrahydrofolate dehydrogenase (NADP+) activity"/>
    <property type="evidence" value="ECO:0007669"/>
    <property type="project" value="UniProtKB-UniRule"/>
</dbReference>
<evidence type="ECO:0000256" key="4">
    <source>
        <dbReference type="ARBA" id="ARBA00022755"/>
    </source>
</evidence>
<protein>
    <recommendedName>
        <fullName evidence="11">Bifunctional protein FolD</fullName>
    </recommendedName>
    <domain>
        <recommendedName>
            <fullName evidence="11">Methylenetetrahydrofolate dehydrogenase</fullName>
            <ecNumber evidence="11">1.5.1.5</ecNumber>
        </recommendedName>
    </domain>
    <domain>
        <recommendedName>
            <fullName evidence="11">Methenyltetrahydrofolate cyclohydrolase</fullName>
            <ecNumber evidence="11">3.5.4.9</ecNumber>
        </recommendedName>
    </domain>
</protein>
<feature type="domain" description="Tetrahydrofolate dehydrogenase/cyclohydrolase NAD(P)-binding" evidence="13">
    <location>
        <begin position="138"/>
        <end position="276"/>
    </location>
</feature>
<dbReference type="SUPFAM" id="SSF53223">
    <property type="entry name" value="Aminoacid dehydrogenase-like, N-terminal domain"/>
    <property type="match status" value="1"/>
</dbReference>
<dbReference type="GO" id="GO:0006164">
    <property type="term" value="P:purine nucleotide biosynthetic process"/>
    <property type="evidence" value="ECO:0007669"/>
    <property type="project" value="UniProtKB-KW"/>
</dbReference>
<dbReference type="STRING" id="1794912.AXX12_18420"/>
<keyword evidence="4 11" id="KW-0658">Purine biosynthesis</keyword>
<evidence type="ECO:0000256" key="11">
    <source>
        <dbReference type="HAMAP-Rule" id="MF_01576"/>
    </source>
</evidence>
<organism evidence="14 15">
    <name type="scientific">Anaerosporomusa subterranea</name>
    <dbReference type="NCBI Taxonomy" id="1794912"/>
    <lineage>
        <taxon>Bacteria</taxon>
        <taxon>Bacillati</taxon>
        <taxon>Bacillota</taxon>
        <taxon>Negativicutes</taxon>
        <taxon>Acetonemataceae</taxon>
        <taxon>Anaerosporomusa</taxon>
    </lineage>
</organism>
<feature type="domain" description="Tetrahydrofolate dehydrogenase/cyclohydrolase catalytic" evidence="12">
    <location>
        <begin position="5"/>
        <end position="119"/>
    </location>
</feature>
<evidence type="ECO:0000313" key="15">
    <source>
        <dbReference type="Proteomes" id="UP000076268"/>
    </source>
</evidence>
<dbReference type="InterPro" id="IPR036291">
    <property type="entry name" value="NAD(P)-bd_dom_sf"/>
</dbReference>
<evidence type="ECO:0000256" key="10">
    <source>
        <dbReference type="ARBA" id="ARBA00023268"/>
    </source>
</evidence>
<evidence type="ECO:0000256" key="3">
    <source>
        <dbReference type="ARBA" id="ARBA00022605"/>
    </source>
</evidence>
<comment type="caution">
    <text evidence="11">Lacks conserved residue(s) required for the propagation of feature annotation.</text>
</comment>
<keyword evidence="9 11" id="KW-0486">Methionine biosynthesis</keyword>
<keyword evidence="7 11" id="KW-0560">Oxidoreductase</keyword>
<gene>
    <name evidence="11" type="primary">folD</name>
    <name evidence="14" type="ORF">AXX12_18420</name>
</gene>
<dbReference type="Pfam" id="PF02882">
    <property type="entry name" value="THF_DHG_CYH_C"/>
    <property type="match status" value="1"/>
</dbReference>